<reference evidence="1" key="1">
    <citation type="submission" date="2022-05" db="EMBL/GenBank/DDBJ databases">
        <authorList>
            <person name="Pothier F. J."/>
        </authorList>
    </citation>
    <scope>NUCLEOTIDE SEQUENCE</scope>
    <source>
        <strain evidence="1">DAPP-PG734</strain>
    </source>
</reference>
<organism evidence="1 2">
    <name type="scientific">Enterobacter agglomerans</name>
    <name type="common">Erwinia herbicola</name>
    <name type="synonym">Pantoea agglomerans</name>
    <dbReference type="NCBI Taxonomy" id="549"/>
    <lineage>
        <taxon>Bacteria</taxon>
        <taxon>Pseudomonadati</taxon>
        <taxon>Pseudomonadota</taxon>
        <taxon>Gammaproteobacteria</taxon>
        <taxon>Enterobacterales</taxon>
        <taxon>Erwiniaceae</taxon>
        <taxon>Pantoea</taxon>
        <taxon>Pantoea agglomerans group</taxon>
    </lineage>
</organism>
<dbReference type="InterPro" id="IPR025320">
    <property type="entry name" value="DUF4225"/>
</dbReference>
<dbReference type="Pfam" id="PF13988">
    <property type="entry name" value="DUF4225"/>
    <property type="match status" value="1"/>
</dbReference>
<evidence type="ECO:0000313" key="2">
    <source>
        <dbReference type="Proteomes" id="UP001158961"/>
    </source>
</evidence>
<accession>A0AAN2K4G2</accession>
<dbReference type="EMBL" id="OW970315">
    <property type="protein sequence ID" value="CAH6240357.1"/>
    <property type="molecule type" value="Genomic_DNA"/>
</dbReference>
<dbReference type="RefSeq" id="WP_031591311.1">
    <property type="nucleotide sequence ID" value="NZ_JNVA01000012.1"/>
</dbReference>
<evidence type="ECO:0000313" key="1">
    <source>
        <dbReference type="EMBL" id="CAH6240357.1"/>
    </source>
</evidence>
<dbReference type="AlphaFoldDB" id="A0AAN2K4G2"/>
<gene>
    <name evidence="1" type="ORF">DAPPPG734_07120</name>
</gene>
<protein>
    <submittedName>
        <fullName evidence="1">DUF4225 domain-containing protein</fullName>
    </submittedName>
</protein>
<dbReference type="Proteomes" id="UP001158961">
    <property type="component" value="Chromosome"/>
</dbReference>
<proteinExistence type="predicted"/>
<sequence length="263" mass="29145">MDNYLDKKRFNSYYLLQANDAAHYLRMTARRLSSQHLKNLISHINFNNEVDRFIEAQIKGIKKATDERECKLCLYNLQEEKKSLHQQDAALWTGAAKIVVSAELVTNHLDGWGYVFNAVGVIIGSAQIIAGATIGIASLFSGNLIGTFAGAMIVSHGINNIYESYINISENRSDTEGFLRGGYAATTEFLGFSPTVGRIAYSIADLSLSGYGLARMVLKPDAWRLYRYLPSDFIRNVKTVGAPSLALEALGDAMTLKNIYDQK</sequence>
<name>A0AAN2K4G2_ENTAG</name>